<dbReference type="CDD" id="cd07731">
    <property type="entry name" value="ComA-like_MBL-fold"/>
    <property type="match status" value="1"/>
</dbReference>
<dbReference type="NCBIfam" id="TIGR00361">
    <property type="entry name" value="ComEC_Rec2"/>
    <property type="match status" value="1"/>
</dbReference>
<feature type="transmembrane region" description="Helical" evidence="6">
    <location>
        <begin position="241"/>
        <end position="262"/>
    </location>
</feature>
<evidence type="ECO:0000259" key="7">
    <source>
        <dbReference type="SMART" id="SM00849"/>
    </source>
</evidence>
<dbReference type="AlphaFoldDB" id="A0AAU6PF39"/>
<reference evidence="8" key="1">
    <citation type="submission" date="2023-10" db="EMBL/GenBank/DDBJ databases">
        <title>The first scallop-associated chemosynthetic bacterial symbiont.</title>
        <authorList>
            <person name="Lin Y.-T."/>
            <person name="Sun J."/>
            <person name="Ip J.C.-H."/>
            <person name="He X."/>
            <person name="Gao Z.-M."/>
            <person name="Perez M."/>
            <person name="Xu T."/>
            <person name="Qian P.-Y."/>
            <person name="Qiu J.-W."/>
        </authorList>
    </citation>
    <scope>NUCLEOTIDE SEQUENCE</scope>
    <source>
        <strain evidence="8">Gill1</strain>
    </source>
</reference>
<evidence type="ECO:0000256" key="4">
    <source>
        <dbReference type="ARBA" id="ARBA00022989"/>
    </source>
</evidence>
<feature type="transmembrane region" description="Helical" evidence="6">
    <location>
        <begin position="461"/>
        <end position="481"/>
    </location>
</feature>
<proteinExistence type="predicted"/>
<protein>
    <submittedName>
        <fullName evidence="8">ComE operon protein 3</fullName>
    </submittedName>
</protein>
<dbReference type="InterPro" id="IPR004477">
    <property type="entry name" value="ComEC_N"/>
</dbReference>
<dbReference type="PANTHER" id="PTHR30619:SF1">
    <property type="entry name" value="RECOMBINATION PROTEIN 2"/>
    <property type="match status" value="1"/>
</dbReference>
<keyword evidence="2" id="KW-1003">Cell membrane</keyword>
<keyword evidence="4 6" id="KW-1133">Transmembrane helix</keyword>
<organism evidence="8">
    <name type="scientific">Catillopecten margaritatus gill symbiont</name>
    <dbReference type="NCBI Taxonomy" id="3083288"/>
    <lineage>
        <taxon>Bacteria</taxon>
        <taxon>Pseudomonadati</taxon>
        <taxon>Pseudomonadota</taxon>
        <taxon>Gammaproteobacteria</taxon>
        <taxon>sulfur-oxidizing symbionts</taxon>
    </lineage>
</organism>
<feature type="transmembrane region" description="Helical" evidence="6">
    <location>
        <begin position="372"/>
        <end position="391"/>
    </location>
</feature>
<evidence type="ECO:0000256" key="1">
    <source>
        <dbReference type="ARBA" id="ARBA00004651"/>
    </source>
</evidence>
<dbReference type="SUPFAM" id="SSF56281">
    <property type="entry name" value="Metallo-hydrolase/oxidoreductase"/>
    <property type="match status" value="1"/>
</dbReference>
<evidence type="ECO:0000256" key="2">
    <source>
        <dbReference type="ARBA" id="ARBA00022475"/>
    </source>
</evidence>
<keyword evidence="3 6" id="KW-0812">Transmembrane</keyword>
<dbReference type="InterPro" id="IPR036866">
    <property type="entry name" value="RibonucZ/Hydroxyglut_hydro"/>
</dbReference>
<gene>
    <name evidence="8" type="primary">comEC</name>
    <name evidence="8" type="ORF">Ctma_0315</name>
</gene>
<dbReference type="GO" id="GO:0005886">
    <property type="term" value="C:plasma membrane"/>
    <property type="evidence" value="ECO:0007669"/>
    <property type="project" value="UniProtKB-SubCell"/>
</dbReference>
<accession>A0AAU6PF39</accession>
<dbReference type="InterPro" id="IPR004797">
    <property type="entry name" value="Competence_ComEC/Rec2"/>
</dbReference>
<feature type="transmembrane region" description="Helical" evidence="6">
    <location>
        <begin position="49"/>
        <end position="70"/>
    </location>
</feature>
<sequence length="764" mass="86881">MFIYALNFLLGISLFSLKNTLPITGVEWGIIFTLILAIFTLFRRHQSLSLNLVFFLLGFAWMGFISTQVLNTKVKEIYLNKPILVTGEIIELPEKSKRSTKFFFKAISPFEGQLKLSWYSRKKVFVPDLQVGDTWQLLLKMKPNNGYQNLGGFDYEKWLFYKRIDATGYVRTSPDNRLIFSNPTLSSIDKIRQSIRQTLSPILTQQEFGGVLNALVIGDRSFVKNKHWELFRSTNTTHLSVISGLHIGLISGFVFLLVQFLWRRSRRLCLKVPAQIMGAYFGLLSAFLYALIAGFSIPTGRAFIMASVVFLSIILKRHHNVWQLYGVALLLVLINNPLSVFSIGFWLSFYVVAVIVYGAGRHQQKSWLYRLIYLQLLISIASLPLTIWFFSTGSIVSPIANLIAIPVFSFIATPFALIGASLAFIGLDYLSTLVFSIADQALIYLSLFLEQLQKFEFNKWHYSQTSLIDLAIFIFGLFIAISPKGLKLRWLSIPILGLLLLTPAQKIADNSVLITTLDVGQGLSHVVQTKNHTLVFDTGAIYRSGFNLGDSVITPFLHAKHIRILDKVIISHGDNDHIGGFHNILENFEIGEILTSVPKKIEVKTTICQTGQNWKWDGVFFEILNPNKNSDFKGNNASCVLKISTEKYSALLTGDIEKEVEYYLVKNLKEKLKNNVLMSPHHGSKTSSTQLFLKAVSPELVVISSGFKNRFHHPAKKIMQRYQYNNIKTLQTNCSGQIEILLSEKIEIQEYRKDNKRYYLRQCE</sequence>
<evidence type="ECO:0000256" key="6">
    <source>
        <dbReference type="SAM" id="Phobius"/>
    </source>
</evidence>
<name>A0AAU6PF39_9GAMM</name>
<evidence type="ECO:0000256" key="3">
    <source>
        <dbReference type="ARBA" id="ARBA00022692"/>
    </source>
</evidence>
<dbReference type="Pfam" id="PF03772">
    <property type="entry name" value="Competence"/>
    <property type="match status" value="1"/>
</dbReference>
<dbReference type="EMBL" id="CP138327">
    <property type="protein sequence ID" value="WXT99611.1"/>
    <property type="molecule type" value="Genomic_DNA"/>
</dbReference>
<evidence type="ECO:0000313" key="8">
    <source>
        <dbReference type="EMBL" id="WXT99611.1"/>
    </source>
</evidence>
<dbReference type="SMART" id="SM00849">
    <property type="entry name" value="Lactamase_B"/>
    <property type="match status" value="1"/>
</dbReference>
<dbReference type="NCBIfam" id="TIGR00360">
    <property type="entry name" value="ComEC_N-term"/>
    <property type="match status" value="1"/>
</dbReference>
<dbReference type="InterPro" id="IPR052159">
    <property type="entry name" value="Competence_DNA_uptake"/>
</dbReference>
<dbReference type="InterPro" id="IPR035681">
    <property type="entry name" value="ComA-like_MBL"/>
</dbReference>
<dbReference type="PANTHER" id="PTHR30619">
    <property type="entry name" value="DNA INTERNALIZATION/COMPETENCE PROTEIN COMEC/REC2"/>
    <property type="match status" value="1"/>
</dbReference>
<dbReference type="InterPro" id="IPR025405">
    <property type="entry name" value="DUF4131"/>
</dbReference>
<feature type="domain" description="Metallo-beta-lactamase" evidence="7">
    <location>
        <begin position="521"/>
        <end position="707"/>
    </location>
</feature>
<keyword evidence="5 6" id="KW-0472">Membrane</keyword>
<dbReference type="Pfam" id="PF00753">
    <property type="entry name" value="Lactamase_B"/>
    <property type="match status" value="1"/>
</dbReference>
<dbReference type="GO" id="GO:0030420">
    <property type="term" value="P:establishment of competence for transformation"/>
    <property type="evidence" value="ECO:0007669"/>
    <property type="project" value="InterPro"/>
</dbReference>
<feature type="transmembrane region" description="Helical" evidence="6">
    <location>
        <begin position="20"/>
        <end position="42"/>
    </location>
</feature>
<dbReference type="Gene3D" id="3.60.15.10">
    <property type="entry name" value="Ribonuclease Z/Hydroxyacylglutathione hydrolase-like"/>
    <property type="match status" value="1"/>
</dbReference>
<feature type="transmembrane region" description="Helical" evidence="6">
    <location>
        <begin position="403"/>
        <end position="425"/>
    </location>
</feature>
<comment type="subcellular location">
    <subcellularLocation>
        <location evidence="1">Cell membrane</location>
        <topology evidence="1">Multi-pass membrane protein</topology>
    </subcellularLocation>
</comment>
<dbReference type="InterPro" id="IPR001279">
    <property type="entry name" value="Metallo-B-lactamas"/>
</dbReference>
<feature type="transmembrane region" description="Helical" evidence="6">
    <location>
        <begin position="344"/>
        <end position="360"/>
    </location>
</feature>
<evidence type="ECO:0000256" key="5">
    <source>
        <dbReference type="ARBA" id="ARBA00023136"/>
    </source>
</evidence>
<dbReference type="Pfam" id="PF13567">
    <property type="entry name" value="DUF4131"/>
    <property type="match status" value="1"/>
</dbReference>